<organism evidence="1 2">
    <name type="scientific">Babesia divergens</name>
    <dbReference type="NCBI Taxonomy" id="32595"/>
    <lineage>
        <taxon>Eukaryota</taxon>
        <taxon>Sar</taxon>
        <taxon>Alveolata</taxon>
        <taxon>Apicomplexa</taxon>
        <taxon>Aconoidasida</taxon>
        <taxon>Piroplasmida</taxon>
        <taxon>Babesiidae</taxon>
        <taxon>Babesia</taxon>
    </lineage>
</organism>
<reference evidence="1" key="2">
    <citation type="submission" date="2021-05" db="EMBL/GenBank/DDBJ databases">
        <authorList>
            <person name="Pain A."/>
        </authorList>
    </citation>
    <scope>NUCLEOTIDE SEQUENCE</scope>
    <source>
        <strain evidence="1">1802A</strain>
    </source>
</reference>
<sequence>VRLNFLSRYFIPKYGPGSVAERKEIPKNFYEGKLEPKDFEVYNKWLVKNIPAIKKSYKQMLAESLDMTKAQLKTDTSVGPLKYGLVFTGVRWNAIAAWSEIEDSSLIEFVGNLDNLQHCLEKVLKSSGEELPVESQAVYNHEEPSVNSQAEIFMQFENAYNEDSSAPNDSDFEAQES</sequence>
<name>A0AAD9LG39_BABDI</name>
<protein>
    <submittedName>
        <fullName evidence="1">Secreted antigen 1</fullName>
    </submittedName>
</protein>
<reference evidence="1" key="1">
    <citation type="journal article" date="2014" name="Nucleic Acids Res.">
        <title>The evolutionary dynamics of variant antigen genes in Babesia reveal a history of genomic innovation underlying host-parasite interaction.</title>
        <authorList>
            <person name="Jackson A.P."/>
            <person name="Otto T.D."/>
            <person name="Darby A."/>
            <person name="Ramaprasad A."/>
            <person name="Xia D."/>
            <person name="Echaide I.E."/>
            <person name="Farber M."/>
            <person name="Gahlot S."/>
            <person name="Gamble J."/>
            <person name="Gupta D."/>
            <person name="Gupta Y."/>
            <person name="Jackson L."/>
            <person name="Malandrin L."/>
            <person name="Malas T.B."/>
            <person name="Moussa E."/>
            <person name="Nair M."/>
            <person name="Reid A.J."/>
            <person name="Sanders M."/>
            <person name="Sharma J."/>
            <person name="Tracey A."/>
            <person name="Quail M.A."/>
            <person name="Weir W."/>
            <person name="Wastling J.M."/>
            <person name="Hall N."/>
            <person name="Willadsen P."/>
            <person name="Lingelbach K."/>
            <person name="Shiels B."/>
            <person name="Tait A."/>
            <person name="Berriman M."/>
            <person name="Allred D.R."/>
            <person name="Pain A."/>
        </authorList>
    </citation>
    <scope>NUCLEOTIDE SEQUENCE</scope>
    <source>
        <strain evidence="1">1802A</strain>
    </source>
</reference>
<accession>A0AAD9LG39</accession>
<comment type="caution">
    <text evidence="1">The sequence shown here is derived from an EMBL/GenBank/DDBJ whole genome shotgun (WGS) entry which is preliminary data.</text>
</comment>
<gene>
    <name evidence="1" type="ORF">X943_002789</name>
</gene>
<feature type="non-terminal residue" evidence="1">
    <location>
        <position position="1"/>
    </location>
</feature>
<evidence type="ECO:0000313" key="1">
    <source>
        <dbReference type="EMBL" id="KAK1934059.1"/>
    </source>
</evidence>
<proteinExistence type="predicted"/>
<dbReference type="AlphaFoldDB" id="A0AAD9LG39"/>
<evidence type="ECO:0000313" key="2">
    <source>
        <dbReference type="Proteomes" id="UP001195914"/>
    </source>
</evidence>
<dbReference type="Proteomes" id="UP001195914">
    <property type="component" value="Unassembled WGS sequence"/>
</dbReference>
<dbReference type="EMBL" id="JAHBMH010000067">
    <property type="protein sequence ID" value="KAK1934059.1"/>
    <property type="molecule type" value="Genomic_DNA"/>
</dbReference>
<keyword evidence="2" id="KW-1185">Reference proteome</keyword>